<dbReference type="SUPFAM" id="SSF56529">
    <property type="entry name" value="FAH"/>
    <property type="match status" value="1"/>
</dbReference>
<reference evidence="4" key="1">
    <citation type="submission" date="2019-10" db="EMBL/GenBank/DDBJ databases">
        <title>Draft genome sequence of Panacibacter sp. KCS-6.</title>
        <authorList>
            <person name="Yim K.J."/>
        </authorList>
    </citation>
    <scope>NUCLEOTIDE SEQUENCE</scope>
    <source>
        <strain evidence="4">KCS-6</strain>
    </source>
</reference>
<feature type="domain" description="Fumarylacetoacetase-like C-terminal" evidence="3">
    <location>
        <begin position="104"/>
        <end position="278"/>
    </location>
</feature>
<dbReference type="PANTHER" id="PTHR42796:SF7">
    <property type="entry name" value="2-DEHYDRO-3-DEOXY-D-ARABINONATE DEHYDRATASE"/>
    <property type="match status" value="1"/>
</dbReference>
<proteinExistence type="inferred from homology"/>
<dbReference type="InterPro" id="IPR036663">
    <property type="entry name" value="Fumarylacetoacetase_C_sf"/>
</dbReference>
<evidence type="ECO:0000259" key="3">
    <source>
        <dbReference type="Pfam" id="PF01557"/>
    </source>
</evidence>
<accession>A0A8J8JSX5</accession>
<protein>
    <submittedName>
        <fullName evidence="4">2-hydroxyhepta-2,4-diene-1,7-dioate isomerase</fullName>
    </submittedName>
</protein>
<keyword evidence="5" id="KW-1185">Reference proteome</keyword>
<evidence type="ECO:0000313" key="4">
    <source>
        <dbReference type="EMBL" id="NNV54049.1"/>
    </source>
</evidence>
<dbReference type="GO" id="GO:0016853">
    <property type="term" value="F:isomerase activity"/>
    <property type="evidence" value="ECO:0007669"/>
    <property type="project" value="UniProtKB-KW"/>
</dbReference>
<evidence type="ECO:0000313" key="5">
    <source>
        <dbReference type="Proteomes" id="UP000598971"/>
    </source>
</evidence>
<gene>
    <name evidence="4" type="ORF">GD597_01170</name>
</gene>
<dbReference type="InterPro" id="IPR051121">
    <property type="entry name" value="FAH"/>
</dbReference>
<dbReference type="GO" id="GO:0046872">
    <property type="term" value="F:metal ion binding"/>
    <property type="evidence" value="ECO:0007669"/>
    <property type="project" value="UniProtKB-KW"/>
</dbReference>
<evidence type="ECO:0000256" key="2">
    <source>
        <dbReference type="ARBA" id="ARBA00022723"/>
    </source>
</evidence>
<sequence length="283" mass="31957">MYLYKTSRGNILKQGINYFQVNANWDALINQPNLHQYLLAQITTAEKISPDHAENSINNFLLAPIGSQEVWAAGVTYLRSRDARMEESEDTGAADCYQRVYEAERPELFFKSLPHRVAAHKEKVYIRKDSTWNVPEPELTLYINAQGSIQAYTIGNDMSSRSIEGENPLYLPQAKMYERSAALGPCLYVPEAPIATNTCIHMNIYRHAEKMFDDATTLAQMKRSLTELAGWLYKEMNFPHGCFLMTGTCVVPPNNFTLHTDDIVNISIDGIGVLTNTIAIKQP</sequence>
<name>A0A8J8JSX5_9BACT</name>
<dbReference type="Pfam" id="PF01557">
    <property type="entry name" value="FAA_hydrolase"/>
    <property type="match status" value="1"/>
</dbReference>
<evidence type="ECO:0000256" key="1">
    <source>
        <dbReference type="ARBA" id="ARBA00010211"/>
    </source>
</evidence>
<dbReference type="EMBL" id="WHPF01000001">
    <property type="protein sequence ID" value="NNV54049.1"/>
    <property type="molecule type" value="Genomic_DNA"/>
</dbReference>
<keyword evidence="4" id="KW-0413">Isomerase</keyword>
<dbReference type="PANTHER" id="PTHR42796">
    <property type="entry name" value="FUMARYLACETOACETATE HYDROLASE DOMAIN-CONTAINING PROTEIN 2A-RELATED"/>
    <property type="match status" value="1"/>
</dbReference>
<comment type="caution">
    <text evidence="4">The sequence shown here is derived from an EMBL/GenBank/DDBJ whole genome shotgun (WGS) entry which is preliminary data.</text>
</comment>
<dbReference type="Gene3D" id="3.90.850.10">
    <property type="entry name" value="Fumarylacetoacetase-like, C-terminal domain"/>
    <property type="match status" value="1"/>
</dbReference>
<dbReference type="RefSeq" id="WP_171605962.1">
    <property type="nucleotide sequence ID" value="NZ_WHPF01000001.1"/>
</dbReference>
<dbReference type="AlphaFoldDB" id="A0A8J8JSX5"/>
<keyword evidence="2" id="KW-0479">Metal-binding</keyword>
<dbReference type="InterPro" id="IPR011234">
    <property type="entry name" value="Fumarylacetoacetase-like_C"/>
</dbReference>
<dbReference type="Proteomes" id="UP000598971">
    <property type="component" value="Unassembled WGS sequence"/>
</dbReference>
<dbReference type="GO" id="GO:0044281">
    <property type="term" value="P:small molecule metabolic process"/>
    <property type="evidence" value="ECO:0007669"/>
    <property type="project" value="UniProtKB-ARBA"/>
</dbReference>
<organism evidence="4 5">
    <name type="scientific">Limnovirga soli</name>
    <dbReference type="NCBI Taxonomy" id="2656915"/>
    <lineage>
        <taxon>Bacteria</taxon>
        <taxon>Pseudomonadati</taxon>
        <taxon>Bacteroidota</taxon>
        <taxon>Chitinophagia</taxon>
        <taxon>Chitinophagales</taxon>
        <taxon>Chitinophagaceae</taxon>
        <taxon>Limnovirga</taxon>
    </lineage>
</organism>
<comment type="similarity">
    <text evidence="1">Belongs to the FAH family.</text>
</comment>